<name>A0A3N4IKU8_ASCIM</name>
<feature type="compositionally biased region" description="Basic and acidic residues" evidence="1">
    <location>
        <begin position="562"/>
        <end position="572"/>
    </location>
</feature>
<dbReference type="EMBL" id="ML119648">
    <property type="protein sequence ID" value="RPA86753.1"/>
    <property type="molecule type" value="Genomic_DNA"/>
</dbReference>
<evidence type="ECO:0000313" key="3">
    <source>
        <dbReference type="Proteomes" id="UP000275078"/>
    </source>
</evidence>
<reference evidence="2 3" key="1">
    <citation type="journal article" date="2018" name="Nat. Ecol. Evol.">
        <title>Pezizomycetes genomes reveal the molecular basis of ectomycorrhizal truffle lifestyle.</title>
        <authorList>
            <person name="Murat C."/>
            <person name="Payen T."/>
            <person name="Noel B."/>
            <person name="Kuo A."/>
            <person name="Morin E."/>
            <person name="Chen J."/>
            <person name="Kohler A."/>
            <person name="Krizsan K."/>
            <person name="Balestrini R."/>
            <person name="Da Silva C."/>
            <person name="Montanini B."/>
            <person name="Hainaut M."/>
            <person name="Levati E."/>
            <person name="Barry K.W."/>
            <person name="Belfiori B."/>
            <person name="Cichocki N."/>
            <person name="Clum A."/>
            <person name="Dockter R.B."/>
            <person name="Fauchery L."/>
            <person name="Guy J."/>
            <person name="Iotti M."/>
            <person name="Le Tacon F."/>
            <person name="Lindquist E.A."/>
            <person name="Lipzen A."/>
            <person name="Malagnac F."/>
            <person name="Mello A."/>
            <person name="Molinier V."/>
            <person name="Miyauchi S."/>
            <person name="Poulain J."/>
            <person name="Riccioni C."/>
            <person name="Rubini A."/>
            <person name="Sitrit Y."/>
            <person name="Splivallo R."/>
            <person name="Traeger S."/>
            <person name="Wang M."/>
            <person name="Zifcakova L."/>
            <person name="Wipf D."/>
            <person name="Zambonelli A."/>
            <person name="Paolocci F."/>
            <person name="Nowrousian M."/>
            <person name="Ottonello S."/>
            <person name="Baldrian P."/>
            <person name="Spatafora J.W."/>
            <person name="Henrissat B."/>
            <person name="Nagy L.G."/>
            <person name="Aury J.M."/>
            <person name="Wincker P."/>
            <person name="Grigoriev I.V."/>
            <person name="Bonfante P."/>
            <person name="Martin F.M."/>
        </authorList>
    </citation>
    <scope>NUCLEOTIDE SEQUENCE [LARGE SCALE GENOMIC DNA]</scope>
    <source>
        <strain evidence="2 3">RN42</strain>
    </source>
</reference>
<dbReference type="Gene3D" id="1.25.40.20">
    <property type="entry name" value="Ankyrin repeat-containing domain"/>
    <property type="match status" value="1"/>
</dbReference>
<evidence type="ECO:0000256" key="1">
    <source>
        <dbReference type="SAM" id="MobiDB-lite"/>
    </source>
</evidence>
<keyword evidence="3" id="KW-1185">Reference proteome</keyword>
<evidence type="ECO:0000313" key="2">
    <source>
        <dbReference type="EMBL" id="RPA86753.1"/>
    </source>
</evidence>
<organism evidence="2 3">
    <name type="scientific">Ascobolus immersus RN42</name>
    <dbReference type="NCBI Taxonomy" id="1160509"/>
    <lineage>
        <taxon>Eukaryota</taxon>
        <taxon>Fungi</taxon>
        <taxon>Dikarya</taxon>
        <taxon>Ascomycota</taxon>
        <taxon>Pezizomycotina</taxon>
        <taxon>Pezizomycetes</taxon>
        <taxon>Pezizales</taxon>
        <taxon>Ascobolaceae</taxon>
        <taxon>Ascobolus</taxon>
    </lineage>
</organism>
<dbReference type="AlphaFoldDB" id="A0A3N4IKU8"/>
<protein>
    <submittedName>
        <fullName evidence="2">Uncharacterized protein</fullName>
    </submittedName>
</protein>
<feature type="compositionally biased region" description="Acidic residues" evidence="1">
    <location>
        <begin position="547"/>
        <end position="560"/>
    </location>
</feature>
<proteinExistence type="predicted"/>
<dbReference type="InterPro" id="IPR036770">
    <property type="entry name" value="Ankyrin_rpt-contain_sf"/>
</dbReference>
<accession>A0A3N4IKU8</accession>
<feature type="region of interest" description="Disordered" evidence="1">
    <location>
        <begin position="537"/>
        <end position="572"/>
    </location>
</feature>
<dbReference type="SUPFAM" id="SSF48403">
    <property type="entry name" value="Ankyrin repeat"/>
    <property type="match status" value="1"/>
</dbReference>
<sequence length="572" mass="65953">MTPFPNAFPPELILEIANYLSFPTLLKLANSNQPHRRLLRKQLLQRWGREYRDLCIMERACHIGSVPAWRQQLGEDGLIVGKPEWKPFHYPSDSNNEGPIVWFFGHWLIWFLVNGVDEDLEENLGVALEGPKNGILAINLLRDLMDLHAATGYWQRKIWHRSGILGREYSRILRSESLDPACKDREDRLLKALIAIARAMMAGEEDCLVASMREEIWPDILQGRVRGRFLQVLKDCGLVEGKIPFDELERFDKSGKYVDRMNLLCSLIPAFPSYLNTRFTYRVSSISSRVPMDAATYVAYLAYEWLLDSQFAHEDDDEHAPFRKEWRLHVGETLTRLTMHGASLERALRFCIVDKFPRDYEYHYLERLERGNWEVVLLLLAAGVDPNAINPPEDEEEETLMWTPLHICVPTGYDKKLFYAFLDAGYDGIEVRNEEGLTPVEHLVYSILDETETPGSQHDEWLSEYLHMLEALVARRPECLEQLEWINILHLVQKERESGRNEELVRIVDEAEKKRSERTGTEPGLAGIMHLMEEVDAMQAQGGVGQDTEEIPEVDEEAEGTESSKESEESSL</sequence>
<gene>
    <name evidence="2" type="ORF">BJ508DRAFT_410944</name>
</gene>
<dbReference type="Proteomes" id="UP000275078">
    <property type="component" value="Unassembled WGS sequence"/>
</dbReference>